<keyword evidence="3" id="KW-1185">Reference proteome</keyword>
<organism evidence="2 3">
    <name type="scientific">Jatrophihabitans endophyticus</name>
    <dbReference type="NCBI Taxonomy" id="1206085"/>
    <lineage>
        <taxon>Bacteria</taxon>
        <taxon>Bacillati</taxon>
        <taxon>Actinomycetota</taxon>
        <taxon>Actinomycetes</taxon>
        <taxon>Jatrophihabitantales</taxon>
        <taxon>Jatrophihabitantaceae</taxon>
        <taxon>Jatrophihabitans</taxon>
    </lineage>
</organism>
<dbReference type="PROSITE" id="PS51257">
    <property type="entry name" value="PROKAR_LIPOPROTEIN"/>
    <property type="match status" value="1"/>
</dbReference>
<dbReference type="EMBL" id="FQVU01000003">
    <property type="protein sequence ID" value="SHG64833.1"/>
    <property type="molecule type" value="Genomic_DNA"/>
</dbReference>
<keyword evidence="1" id="KW-0732">Signal</keyword>
<proteinExistence type="predicted"/>
<reference evidence="3" key="1">
    <citation type="submission" date="2016-11" db="EMBL/GenBank/DDBJ databases">
        <authorList>
            <person name="Varghese N."/>
            <person name="Submissions S."/>
        </authorList>
    </citation>
    <scope>NUCLEOTIDE SEQUENCE [LARGE SCALE GENOMIC DNA]</scope>
    <source>
        <strain evidence="3">DSM 45627</strain>
    </source>
</reference>
<evidence type="ECO:0000313" key="2">
    <source>
        <dbReference type="EMBL" id="SHG64833.1"/>
    </source>
</evidence>
<evidence type="ECO:0000313" key="3">
    <source>
        <dbReference type="Proteomes" id="UP000186132"/>
    </source>
</evidence>
<dbReference type="Proteomes" id="UP000186132">
    <property type="component" value="Unassembled WGS sequence"/>
</dbReference>
<evidence type="ECO:0008006" key="4">
    <source>
        <dbReference type="Google" id="ProtNLM"/>
    </source>
</evidence>
<sequence length="176" mass="17442">MRNPRPAAALLATIAAAALLAGCGSDGADGPAGVDRTDAGAKVGAKAGGGSVDGPCDVTDRTTVASVFPGAAAGKAGSVRNCEFAVASGSVTKVNVFYFDGTTLAQYKQQCKDNDIAFTAVPIGDGAIRDQVHTVVVQQGAVLFGVQAIGHSMQAAALARNDPQVMALARAIAAGL</sequence>
<name>A0A1M5LKE1_9ACTN</name>
<accession>A0A1M5LKE1</accession>
<dbReference type="STRING" id="1206085.SAMN05443575_2461"/>
<feature type="chain" id="PRO_5039254871" description="DUF3558 domain-containing protein" evidence="1">
    <location>
        <begin position="29"/>
        <end position="176"/>
    </location>
</feature>
<feature type="signal peptide" evidence="1">
    <location>
        <begin position="1"/>
        <end position="28"/>
    </location>
</feature>
<protein>
    <recommendedName>
        <fullName evidence="4">DUF3558 domain-containing protein</fullName>
    </recommendedName>
</protein>
<gene>
    <name evidence="2" type="ORF">SAMN05443575_2461</name>
</gene>
<dbReference type="RefSeq" id="WP_073390606.1">
    <property type="nucleotide sequence ID" value="NZ_FQVU01000003.1"/>
</dbReference>
<dbReference type="AlphaFoldDB" id="A0A1M5LKE1"/>
<evidence type="ECO:0000256" key="1">
    <source>
        <dbReference type="SAM" id="SignalP"/>
    </source>
</evidence>